<dbReference type="Pfam" id="PF13896">
    <property type="entry name" value="Glyco_transf_49"/>
    <property type="match status" value="1"/>
</dbReference>
<dbReference type="eggNOG" id="KOG3765">
    <property type="taxonomic scope" value="Eukaryota"/>
</dbReference>
<name>E0VLE2_PEDHC</name>
<evidence type="ECO:0000256" key="5">
    <source>
        <dbReference type="ARBA" id="ARBA00017962"/>
    </source>
</evidence>
<evidence type="ECO:0000256" key="9">
    <source>
        <dbReference type="ARBA" id="ARBA00022723"/>
    </source>
</evidence>
<dbReference type="EnsemblMetazoa" id="PHUM286840-RA">
    <property type="protein sequence ID" value="PHUM286840-PA"/>
    <property type="gene ID" value="PHUM286840"/>
</dbReference>
<reference evidence="22" key="3">
    <citation type="submission" date="2021-02" db="UniProtKB">
        <authorList>
            <consortium name="EnsemblMetazoa"/>
        </authorList>
    </citation>
    <scope>IDENTIFICATION</scope>
    <source>
        <strain evidence="22">USDA</strain>
    </source>
</reference>
<evidence type="ECO:0000256" key="11">
    <source>
        <dbReference type="ARBA" id="ARBA00022989"/>
    </source>
</evidence>
<dbReference type="CTD" id="8229560"/>
<dbReference type="Gene3D" id="3.90.550.10">
    <property type="entry name" value="Spore Coat Polysaccharide Biosynthesis Protein SpsA, Chain A"/>
    <property type="match status" value="1"/>
</dbReference>
<dbReference type="OrthoDB" id="9974378at2759"/>
<dbReference type="GeneID" id="8229560"/>
<evidence type="ECO:0000256" key="19">
    <source>
        <dbReference type="ARBA" id="ARBA00033291"/>
    </source>
</evidence>
<keyword evidence="10" id="KW-0735">Signal-anchor</keyword>
<dbReference type="InParanoid" id="E0VLE2"/>
<reference evidence="21" key="2">
    <citation type="submission" date="2007-04" db="EMBL/GenBank/DDBJ databases">
        <title>The genome of the human body louse.</title>
        <authorList>
            <consortium name="The Human Body Louse Genome Consortium"/>
            <person name="Kirkness E."/>
            <person name="Walenz B."/>
            <person name="Hass B."/>
            <person name="Bruggner R."/>
            <person name="Strausberg R."/>
        </authorList>
    </citation>
    <scope>NUCLEOTIDE SEQUENCE</scope>
    <source>
        <strain evidence="21">USDA</strain>
    </source>
</reference>
<evidence type="ECO:0000256" key="4">
    <source>
        <dbReference type="ARBA" id="ARBA00008539"/>
    </source>
</evidence>
<keyword evidence="6 21" id="KW-0328">Glycosyltransferase</keyword>
<proteinExistence type="inferred from homology"/>
<comment type="similarity">
    <text evidence="4">Belongs to the glycosyltransferase 49 family.</text>
</comment>
<evidence type="ECO:0000256" key="7">
    <source>
        <dbReference type="ARBA" id="ARBA00022679"/>
    </source>
</evidence>
<organism>
    <name type="scientific">Pediculus humanus subsp. corporis</name>
    <name type="common">Body louse</name>
    <dbReference type="NCBI Taxonomy" id="121224"/>
    <lineage>
        <taxon>Eukaryota</taxon>
        <taxon>Metazoa</taxon>
        <taxon>Ecdysozoa</taxon>
        <taxon>Arthropoda</taxon>
        <taxon>Hexapoda</taxon>
        <taxon>Insecta</taxon>
        <taxon>Pterygota</taxon>
        <taxon>Neoptera</taxon>
        <taxon>Paraneoptera</taxon>
        <taxon>Psocodea</taxon>
        <taxon>Troctomorpha</taxon>
        <taxon>Phthiraptera</taxon>
        <taxon>Anoplura</taxon>
        <taxon>Pediculidae</taxon>
        <taxon>Pediculus</taxon>
    </lineage>
</organism>
<dbReference type="PANTHER" id="PTHR46420:SF1">
    <property type="entry name" value="BETA-1,4-GLUCURONYLTRANSFERASE 1"/>
    <property type="match status" value="1"/>
</dbReference>
<reference evidence="21" key="1">
    <citation type="submission" date="2007-04" db="EMBL/GenBank/DDBJ databases">
        <title>Annotation of Pediculus humanus corporis strain USDA.</title>
        <authorList>
            <person name="Kirkness E."/>
            <person name="Hannick L."/>
            <person name="Hass B."/>
            <person name="Bruggner R."/>
            <person name="Lawson D."/>
            <person name="Bidwell S."/>
            <person name="Joardar V."/>
            <person name="Caler E."/>
            <person name="Walenz B."/>
            <person name="Inman J."/>
            <person name="Schobel S."/>
            <person name="Galinsky K."/>
            <person name="Amedeo P."/>
            <person name="Strausberg R."/>
        </authorList>
    </citation>
    <scope>NUCLEOTIDE SEQUENCE</scope>
    <source>
        <strain evidence="21">USDA</strain>
    </source>
</reference>
<comment type="subcellular location">
    <subcellularLocation>
        <location evidence="2">Golgi apparatus membrane</location>
        <topology evidence="2">Single-pass type II membrane protein</topology>
    </subcellularLocation>
</comment>
<sequence length="305" mass="36430">MIEGLCDKWDGPISVAVFGDWNELENILWNMTRIVYCNKCKKLNMQLVLPNNDHNLSGMNIINKLNVSFTSFSCRQTVVVREMKKKNYQHLHPYPVNFLRNLAKSQSVTDYILTIDIDMLPSENLRNDFLKSKLVEKYQWNDVVFVVPIFEIEHDVQMPQSKNDLLECVKMGKARPFYLEPCEKCQSLTNYTEWLKNNKTSGIEILYEVEWKYPWEPFFISNKKVPNFDERFKQYGMNRVSQICELYVAGYKFKIISNGFLIHDGYKRKNEFHEMKNLDMTSNRKIYNRFKYELKLKYFNSTRKC</sequence>
<evidence type="ECO:0000256" key="13">
    <source>
        <dbReference type="ARBA" id="ARBA00023136"/>
    </source>
</evidence>
<keyword evidence="12" id="KW-0333">Golgi apparatus</keyword>
<evidence type="ECO:0000256" key="6">
    <source>
        <dbReference type="ARBA" id="ARBA00022676"/>
    </source>
</evidence>
<dbReference type="HOGENOM" id="CLU_019238_5_0_1"/>
<dbReference type="OMA" id="CEMHIAG"/>
<dbReference type="PANTHER" id="PTHR46420">
    <property type="entry name" value="BETA-1,4-GLUCURONYLTRANSFERASE 1"/>
    <property type="match status" value="1"/>
</dbReference>
<dbReference type="VEuPathDB" id="VectorBase:PHUM286840"/>
<evidence type="ECO:0000256" key="14">
    <source>
        <dbReference type="ARBA" id="ARBA00023180"/>
    </source>
</evidence>
<keyword evidence="8" id="KW-0812">Transmembrane</keyword>
<dbReference type="KEGG" id="phu:Phum_PHUM286840"/>
<evidence type="ECO:0000256" key="16">
    <source>
        <dbReference type="ARBA" id="ARBA00030723"/>
    </source>
</evidence>
<dbReference type="InterPro" id="IPR029044">
    <property type="entry name" value="Nucleotide-diphossugar_trans"/>
</dbReference>
<dbReference type="InterPro" id="IPR043189">
    <property type="entry name" value="B4GAT1"/>
</dbReference>
<keyword evidence="11" id="KW-1133">Transmembrane helix</keyword>
<evidence type="ECO:0000313" key="23">
    <source>
        <dbReference type="Proteomes" id="UP000009046"/>
    </source>
</evidence>
<dbReference type="GO" id="GO:0000139">
    <property type="term" value="C:Golgi membrane"/>
    <property type="evidence" value="ECO:0007669"/>
    <property type="project" value="UniProtKB-SubCell"/>
</dbReference>
<keyword evidence="9" id="KW-0479">Metal-binding</keyword>
<comment type="pathway">
    <text evidence="3">Protein modification; protein glycosylation.</text>
</comment>
<keyword evidence="23" id="KW-1185">Reference proteome</keyword>
<comment type="catalytic activity">
    <reaction evidence="20">
        <text>3-O-[beta-D-Xyl-(1-&gt;4)-Rib-ol-P-Rib-ol-P-3-beta-D-GalNAc-(1-&gt;3)-beta-D-GlcNAc-(1-&gt;4)-(O-6-P-alpha-D-Man)]-Thr-[protein] + UDP-alpha-D-glucuronate = 3-O-[beta-D-GlcA-(1-&gt;3)-beta-D-Xyl-(1-&gt;4)-Rib-ol-P-Rib-ol-P-3-beta-D-GalNAc-(1-&gt;3)-beta-D-GlcNAc-(1-&gt;4)-(O-6-P-alpha-D-Man)]-Thr-[protein] + UDP + H(+)</text>
        <dbReference type="Rhea" id="RHEA:46860"/>
        <dbReference type="Rhea" id="RHEA-COMP:15023"/>
        <dbReference type="Rhea" id="RHEA-COMP:17482"/>
        <dbReference type="ChEBI" id="CHEBI:15378"/>
        <dbReference type="ChEBI" id="CHEBI:58052"/>
        <dbReference type="ChEBI" id="CHEBI:58223"/>
        <dbReference type="ChEBI" id="CHEBI:142405"/>
        <dbReference type="ChEBI" id="CHEBI:177336"/>
    </reaction>
</comment>
<evidence type="ECO:0000313" key="22">
    <source>
        <dbReference type="EnsemblMetazoa" id="PHUM286840-PA"/>
    </source>
</evidence>
<dbReference type="GO" id="GO:0046872">
    <property type="term" value="F:metal ion binding"/>
    <property type="evidence" value="ECO:0007669"/>
    <property type="project" value="UniProtKB-KW"/>
</dbReference>
<dbReference type="GO" id="GO:0015020">
    <property type="term" value="F:glucuronosyltransferase activity"/>
    <property type="evidence" value="ECO:0007669"/>
    <property type="project" value="InterPro"/>
</dbReference>
<accession>E0VLE2</accession>
<dbReference type="STRING" id="121224.E0VLE2"/>
<keyword evidence="7 21" id="KW-0808">Transferase</keyword>
<dbReference type="RefSeq" id="XP_002426936.1">
    <property type="nucleotide sequence ID" value="XM_002426891.1"/>
</dbReference>
<evidence type="ECO:0000256" key="12">
    <source>
        <dbReference type="ARBA" id="ARBA00023034"/>
    </source>
</evidence>
<evidence type="ECO:0000256" key="20">
    <source>
        <dbReference type="ARBA" id="ARBA00047852"/>
    </source>
</evidence>
<evidence type="ECO:0000313" key="21">
    <source>
        <dbReference type="EMBL" id="EEB14198.1"/>
    </source>
</evidence>
<dbReference type="Proteomes" id="UP000009046">
    <property type="component" value="Unassembled WGS sequence"/>
</dbReference>
<gene>
    <name evidence="22" type="primary">8229560</name>
    <name evidence="21" type="ORF">Phum_PHUM286840</name>
</gene>
<evidence type="ECO:0000256" key="2">
    <source>
        <dbReference type="ARBA" id="ARBA00004323"/>
    </source>
</evidence>
<keyword evidence="13" id="KW-0472">Membrane</keyword>
<evidence type="ECO:0000256" key="1">
    <source>
        <dbReference type="ARBA" id="ARBA00001936"/>
    </source>
</evidence>
<dbReference type="AlphaFoldDB" id="E0VLE2"/>
<dbReference type="EMBL" id="DS235271">
    <property type="protein sequence ID" value="EEB14198.1"/>
    <property type="molecule type" value="Genomic_DNA"/>
</dbReference>
<dbReference type="EMBL" id="AAZO01003331">
    <property type="status" value="NOT_ANNOTATED_CDS"/>
    <property type="molecule type" value="Genomic_DNA"/>
</dbReference>
<dbReference type="GO" id="GO:0035269">
    <property type="term" value="P:protein O-linked glycosylation via mannose"/>
    <property type="evidence" value="ECO:0007669"/>
    <property type="project" value="TreeGrafter"/>
</dbReference>
<keyword evidence="14" id="KW-0325">Glycoprotein</keyword>
<evidence type="ECO:0000256" key="3">
    <source>
        <dbReference type="ARBA" id="ARBA00004922"/>
    </source>
</evidence>
<evidence type="ECO:0000256" key="18">
    <source>
        <dbReference type="ARBA" id="ARBA00032181"/>
    </source>
</evidence>
<protein>
    <recommendedName>
        <fullName evidence="5">Beta-1,4-glucuronyltransferase 1</fullName>
    </recommendedName>
    <alternativeName>
        <fullName evidence="16">I-beta-1,3-N-acetylglucosaminyltransferase</fullName>
    </alternativeName>
    <alternativeName>
        <fullName evidence="19">N-acetyllactosaminide beta-1,3-N-acetylglucosaminyltransferase</fullName>
    </alternativeName>
    <alternativeName>
        <fullName evidence="17">Poly-N-acetyllactosamine extension enzyme</fullName>
    </alternativeName>
    <alternativeName>
        <fullName evidence="18">UDP-GlcNAc:betaGal beta-1,3-N-acetylglucosaminyltransferase 1</fullName>
    </alternativeName>
</protein>
<dbReference type="UniPathway" id="UPA00378"/>
<evidence type="ECO:0000256" key="15">
    <source>
        <dbReference type="ARBA" id="ARBA00023211"/>
    </source>
</evidence>
<comment type="cofactor">
    <cofactor evidence="1">
        <name>Mn(2+)</name>
        <dbReference type="ChEBI" id="CHEBI:29035"/>
    </cofactor>
</comment>
<evidence type="ECO:0000256" key="10">
    <source>
        <dbReference type="ARBA" id="ARBA00022968"/>
    </source>
</evidence>
<keyword evidence="15" id="KW-0464">Manganese</keyword>
<evidence type="ECO:0000256" key="8">
    <source>
        <dbReference type="ARBA" id="ARBA00022692"/>
    </source>
</evidence>
<evidence type="ECO:0000256" key="17">
    <source>
        <dbReference type="ARBA" id="ARBA00032175"/>
    </source>
</evidence>